<gene>
    <name evidence="3" type="ORF">FMEXI_5004</name>
</gene>
<keyword evidence="1" id="KW-0833">Ubl conjugation pathway</keyword>
<dbReference type="EMBL" id="JAAOAM010000104">
    <property type="protein sequence ID" value="KAF5547678.1"/>
    <property type="molecule type" value="Genomic_DNA"/>
</dbReference>
<dbReference type="SMART" id="SM00212">
    <property type="entry name" value="UBCc"/>
    <property type="match status" value="1"/>
</dbReference>
<dbReference type="Pfam" id="PF00179">
    <property type="entry name" value="UQ_con"/>
    <property type="match status" value="1"/>
</dbReference>
<comment type="caution">
    <text evidence="3">The sequence shown here is derived from an EMBL/GenBank/DDBJ whole genome shotgun (WGS) entry which is preliminary data.</text>
</comment>
<dbReference type="Gene3D" id="3.10.110.10">
    <property type="entry name" value="Ubiquitin Conjugating Enzyme"/>
    <property type="match status" value="1"/>
</dbReference>
<dbReference type="Proteomes" id="UP000522262">
    <property type="component" value="Unassembled WGS sequence"/>
</dbReference>
<dbReference type="InterPro" id="IPR016135">
    <property type="entry name" value="UBQ-conjugating_enzyme/RWD"/>
</dbReference>
<evidence type="ECO:0000256" key="1">
    <source>
        <dbReference type="ARBA" id="ARBA00022786"/>
    </source>
</evidence>
<dbReference type="GO" id="GO:0016874">
    <property type="term" value="F:ligase activity"/>
    <property type="evidence" value="ECO:0007669"/>
    <property type="project" value="UniProtKB-KW"/>
</dbReference>
<keyword evidence="4" id="KW-1185">Reference proteome</keyword>
<keyword evidence="3" id="KW-0436">Ligase</keyword>
<evidence type="ECO:0000313" key="3">
    <source>
        <dbReference type="EMBL" id="KAF5547678.1"/>
    </source>
</evidence>
<dbReference type="InterPro" id="IPR000608">
    <property type="entry name" value="UBC"/>
</dbReference>
<feature type="domain" description="UBC core" evidence="2">
    <location>
        <begin position="6"/>
        <end position="150"/>
    </location>
</feature>
<dbReference type="SUPFAM" id="SSF54495">
    <property type="entry name" value="UBC-like"/>
    <property type="match status" value="1"/>
</dbReference>
<name>A0A8H5J2H1_9HYPO</name>
<reference evidence="3 4" key="1">
    <citation type="submission" date="2020-05" db="EMBL/GenBank/DDBJ databases">
        <title>Identification and distribution of gene clusters putatively required for synthesis of sphingolipid metabolism inhibitors in phylogenetically diverse species of the filamentous fungus Fusarium.</title>
        <authorList>
            <person name="Kim H.-S."/>
            <person name="Busman M."/>
            <person name="Brown D.W."/>
            <person name="Divon H."/>
            <person name="Uhlig S."/>
            <person name="Proctor R.H."/>
        </authorList>
    </citation>
    <scope>NUCLEOTIDE SEQUENCE [LARGE SCALE GENOMIC DNA]</scope>
    <source>
        <strain evidence="3 4">NRRL 53147</strain>
    </source>
</reference>
<evidence type="ECO:0000313" key="4">
    <source>
        <dbReference type="Proteomes" id="UP000522262"/>
    </source>
</evidence>
<dbReference type="SUPFAM" id="SSF46934">
    <property type="entry name" value="UBA-like"/>
    <property type="match status" value="1"/>
</dbReference>
<proteinExistence type="predicted"/>
<dbReference type="PROSITE" id="PS50127">
    <property type="entry name" value="UBC_2"/>
    <property type="match status" value="1"/>
</dbReference>
<accession>A0A8H5J2H1</accession>
<dbReference type="PANTHER" id="PTHR24067">
    <property type="entry name" value="UBIQUITIN-CONJUGATING ENZYME E2"/>
    <property type="match status" value="1"/>
</dbReference>
<dbReference type="InterPro" id="IPR009060">
    <property type="entry name" value="UBA-like_sf"/>
</dbReference>
<dbReference type="InterPro" id="IPR050113">
    <property type="entry name" value="Ub_conjugating_enzyme"/>
</dbReference>
<dbReference type="AlphaFoldDB" id="A0A8H5J2H1"/>
<organism evidence="3 4">
    <name type="scientific">Fusarium mexicanum</name>
    <dbReference type="NCBI Taxonomy" id="751941"/>
    <lineage>
        <taxon>Eukaryota</taxon>
        <taxon>Fungi</taxon>
        <taxon>Dikarya</taxon>
        <taxon>Ascomycota</taxon>
        <taxon>Pezizomycotina</taxon>
        <taxon>Sordariomycetes</taxon>
        <taxon>Hypocreomycetidae</taxon>
        <taxon>Hypocreales</taxon>
        <taxon>Nectriaceae</taxon>
        <taxon>Fusarium</taxon>
        <taxon>Fusarium fujikuroi species complex</taxon>
    </lineage>
</organism>
<sequence length="217" mass="24310">MASIDPRIRRIAKEIADCQTSGVDLIPCNQDDFSRVEASLPIPPDTPYFGGTYIINVLISDNYPFVPLSMRFNQKIYHPNVHHETGEIATGALGSWDPTHTIKITLDTVVNLLRYPNPNFPVNEEANTLFLSNNPAFRERAQDWAVKYAGAPAVEIDSASYGGYNRNLIKPFIDAGYDRDAVVEAFKYYGIDRNNGQDYTLEEAYQGDILARLSDAE</sequence>
<evidence type="ECO:0000259" key="2">
    <source>
        <dbReference type="PROSITE" id="PS50127"/>
    </source>
</evidence>
<protein>
    <submittedName>
        <fullName evidence="3">Ubiquitin ligase</fullName>
    </submittedName>
</protein>